<evidence type="ECO:0000313" key="3">
    <source>
        <dbReference type="EMBL" id="GFY91189.1"/>
    </source>
</evidence>
<accession>A0A7J0EYZ1</accession>
<feature type="compositionally biased region" description="Basic and acidic residues" evidence="1">
    <location>
        <begin position="173"/>
        <end position="192"/>
    </location>
</feature>
<organism evidence="3 4">
    <name type="scientific">Actinidia rufa</name>
    <dbReference type="NCBI Taxonomy" id="165716"/>
    <lineage>
        <taxon>Eukaryota</taxon>
        <taxon>Viridiplantae</taxon>
        <taxon>Streptophyta</taxon>
        <taxon>Embryophyta</taxon>
        <taxon>Tracheophyta</taxon>
        <taxon>Spermatophyta</taxon>
        <taxon>Magnoliopsida</taxon>
        <taxon>eudicotyledons</taxon>
        <taxon>Gunneridae</taxon>
        <taxon>Pentapetalae</taxon>
        <taxon>asterids</taxon>
        <taxon>Ericales</taxon>
        <taxon>Actinidiaceae</taxon>
        <taxon>Actinidia</taxon>
    </lineage>
</organism>
<sequence length="358" mass="41163">MCKAFFATLKGSARTWFRKLSPGTIDSFGHLSRLFVANFMSCQVRKKNASHLFTVHQKGRKSLKDYVKRFNQVVLEVEDTSDKVVVMAMMEGQCLDLLFDSLSKNVLETQSALQSKANKYIAAEELAEAKRRRQGKEDHKRKEPDSKRAEYQEELKEQITDLIKRGYLKKYVADRPRPRSPERRYSDNRPMEGDIQVIHGGFGSGRCSNSSRKRHVREASRRTEEEVYNLSSPLTVAHQPIAFTNDDLRGLHLSHHRQFQWNITHPIGWIRLPVTLGTEPHQTTVWKDFIMVDCPLSHNAILGCPTLGKVKAITSTYHQMMKFSTLTRIDEVRDGQNVSRQCFISATRIESSLKLRGK</sequence>
<dbReference type="OrthoDB" id="1746852at2759"/>
<dbReference type="InterPro" id="IPR005162">
    <property type="entry name" value="Retrotrans_gag_dom"/>
</dbReference>
<evidence type="ECO:0000259" key="2">
    <source>
        <dbReference type="Pfam" id="PF03732"/>
    </source>
</evidence>
<feature type="region of interest" description="Disordered" evidence="1">
    <location>
        <begin position="129"/>
        <end position="149"/>
    </location>
</feature>
<keyword evidence="4" id="KW-1185">Reference proteome</keyword>
<protein>
    <recommendedName>
        <fullName evidence="2">Retrotransposon gag domain-containing protein</fullName>
    </recommendedName>
</protein>
<dbReference type="Pfam" id="PF03732">
    <property type="entry name" value="Retrotrans_gag"/>
    <property type="match status" value="1"/>
</dbReference>
<dbReference type="AlphaFoldDB" id="A0A7J0EYZ1"/>
<dbReference type="EMBL" id="BJWL01000007">
    <property type="protein sequence ID" value="GFY91189.1"/>
    <property type="molecule type" value="Genomic_DNA"/>
</dbReference>
<comment type="caution">
    <text evidence="3">The sequence shown here is derived from an EMBL/GenBank/DDBJ whole genome shotgun (WGS) entry which is preliminary data.</text>
</comment>
<name>A0A7J0EYZ1_9ERIC</name>
<feature type="domain" description="Retrotransposon gag" evidence="2">
    <location>
        <begin position="4"/>
        <end position="92"/>
    </location>
</feature>
<evidence type="ECO:0000313" key="4">
    <source>
        <dbReference type="Proteomes" id="UP000585474"/>
    </source>
</evidence>
<dbReference type="Proteomes" id="UP000585474">
    <property type="component" value="Unassembled WGS sequence"/>
</dbReference>
<feature type="region of interest" description="Disordered" evidence="1">
    <location>
        <begin position="173"/>
        <end position="220"/>
    </location>
</feature>
<dbReference type="PANTHER" id="PTHR33223:SF10">
    <property type="entry name" value="AMINOTRANSFERASE-LIKE PLANT MOBILE DOMAIN-CONTAINING PROTEIN"/>
    <property type="match status" value="1"/>
</dbReference>
<reference evidence="3 4" key="1">
    <citation type="submission" date="2019-07" db="EMBL/GenBank/DDBJ databases">
        <title>De Novo Assembly of kiwifruit Actinidia rufa.</title>
        <authorList>
            <person name="Sugita-Konishi S."/>
            <person name="Sato K."/>
            <person name="Mori E."/>
            <person name="Abe Y."/>
            <person name="Kisaki G."/>
            <person name="Hamano K."/>
            <person name="Suezawa K."/>
            <person name="Otani M."/>
            <person name="Fukuda T."/>
            <person name="Manabe T."/>
            <person name="Gomi K."/>
            <person name="Tabuchi M."/>
            <person name="Akimitsu K."/>
            <person name="Kataoka I."/>
        </authorList>
    </citation>
    <scope>NUCLEOTIDE SEQUENCE [LARGE SCALE GENOMIC DNA]</scope>
    <source>
        <strain evidence="4">cv. Fuchu</strain>
    </source>
</reference>
<feature type="compositionally biased region" description="Basic and acidic residues" evidence="1">
    <location>
        <begin position="135"/>
        <end position="149"/>
    </location>
</feature>
<proteinExistence type="predicted"/>
<gene>
    <name evidence="3" type="ORF">Acr_07g0013850</name>
</gene>
<evidence type="ECO:0000256" key="1">
    <source>
        <dbReference type="SAM" id="MobiDB-lite"/>
    </source>
</evidence>
<dbReference type="PANTHER" id="PTHR33223">
    <property type="entry name" value="CCHC-TYPE DOMAIN-CONTAINING PROTEIN"/>
    <property type="match status" value="1"/>
</dbReference>